<organism evidence="2 3">
    <name type="scientific">Lacticaseibacillus brantae DSM 23927</name>
    <dbReference type="NCBI Taxonomy" id="1423727"/>
    <lineage>
        <taxon>Bacteria</taxon>
        <taxon>Bacillati</taxon>
        <taxon>Bacillota</taxon>
        <taxon>Bacilli</taxon>
        <taxon>Lactobacillales</taxon>
        <taxon>Lactobacillaceae</taxon>
        <taxon>Lacticaseibacillus</taxon>
    </lineage>
</organism>
<reference evidence="2 3" key="1">
    <citation type="journal article" date="2015" name="Genome Announc.">
        <title>Expanding the biotechnology potential of lactobacilli through comparative genomics of 213 strains and associated genera.</title>
        <authorList>
            <person name="Sun Z."/>
            <person name="Harris H.M."/>
            <person name="McCann A."/>
            <person name="Guo C."/>
            <person name="Argimon S."/>
            <person name="Zhang W."/>
            <person name="Yang X."/>
            <person name="Jeffery I.B."/>
            <person name="Cooney J.C."/>
            <person name="Kagawa T.F."/>
            <person name="Liu W."/>
            <person name="Song Y."/>
            <person name="Salvetti E."/>
            <person name="Wrobel A."/>
            <person name="Rasinkangas P."/>
            <person name="Parkhill J."/>
            <person name="Rea M.C."/>
            <person name="O'Sullivan O."/>
            <person name="Ritari J."/>
            <person name="Douillard F.P."/>
            <person name="Paul Ross R."/>
            <person name="Yang R."/>
            <person name="Briner A.E."/>
            <person name="Felis G.E."/>
            <person name="de Vos W.M."/>
            <person name="Barrangou R."/>
            <person name="Klaenhammer T.R."/>
            <person name="Caufield P.W."/>
            <person name="Cui Y."/>
            <person name="Zhang H."/>
            <person name="O'Toole P.W."/>
        </authorList>
    </citation>
    <scope>NUCLEOTIDE SEQUENCE [LARGE SCALE GENOMIC DNA]</scope>
    <source>
        <strain evidence="2 3">DSM 23927</strain>
    </source>
</reference>
<feature type="region of interest" description="Disordered" evidence="1">
    <location>
        <begin position="31"/>
        <end position="61"/>
    </location>
</feature>
<protein>
    <submittedName>
        <fullName evidence="2">Uncharacterized protein</fullName>
    </submittedName>
</protein>
<accession>A0A0R2AW49</accession>
<dbReference type="AlphaFoldDB" id="A0A0R2AW49"/>
<keyword evidence="3" id="KW-1185">Reference proteome</keyword>
<proteinExistence type="predicted"/>
<dbReference type="Proteomes" id="UP000051672">
    <property type="component" value="Unassembled WGS sequence"/>
</dbReference>
<evidence type="ECO:0000313" key="3">
    <source>
        <dbReference type="Proteomes" id="UP000051672"/>
    </source>
</evidence>
<dbReference type="EMBL" id="AYZQ01000006">
    <property type="protein sequence ID" value="KRM71207.1"/>
    <property type="molecule type" value="Genomic_DNA"/>
</dbReference>
<comment type="caution">
    <text evidence="2">The sequence shown here is derived from an EMBL/GenBank/DDBJ whole genome shotgun (WGS) entry which is preliminary data.</text>
</comment>
<gene>
    <name evidence="2" type="ORF">FC34_GL001898</name>
</gene>
<evidence type="ECO:0000256" key="1">
    <source>
        <dbReference type="SAM" id="MobiDB-lite"/>
    </source>
</evidence>
<name>A0A0R2AW49_9LACO</name>
<sequence>MALISSKDNLNTLTTFKSGVNLFLKINSMPHKNRPGANPQAGLNDLNGNADYMPTTVLKGR</sequence>
<evidence type="ECO:0000313" key="2">
    <source>
        <dbReference type="EMBL" id="KRM71207.1"/>
    </source>
</evidence>